<dbReference type="Pfam" id="PF21196">
    <property type="entry name" value="PcrA_UvrD_tudor"/>
    <property type="match status" value="1"/>
</dbReference>
<name>A0AAI9NXQ2_9FIRM</name>
<dbReference type="CDD" id="cd17932">
    <property type="entry name" value="DEXQc_UvrD"/>
    <property type="match status" value="1"/>
</dbReference>
<dbReference type="GO" id="GO:0003677">
    <property type="term" value="F:DNA binding"/>
    <property type="evidence" value="ECO:0007669"/>
    <property type="project" value="UniProtKB-KW"/>
</dbReference>
<dbReference type="EMBL" id="BLYL01000003">
    <property type="protein sequence ID" value="GFO93797.1"/>
    <property type="molecule type" value="Genomic_DNA"/>
</dbReference>
<feature type="binding site" evidence="10">
    <location>
        <begin position="23"/>
        <end position="30"/>
    </location>
    <ligand>
        <name>ATP</name>
        <dbReference type="ChEBI" id="CHEBI:30616"/>
    </ligand>
</feature>
<feature type="region of interest" description="Disordered" evidence="12">
    <location>
        <begin position="647"/>
        <end position="666"/>
    </location>
</feature>
<keyword evidence="7" id="KW-0413">Isomerase</keyword>
<dbReference type="Pfam" id="PF00580">
    <property type="entry name" value="UvrD-helicase"/>
    <property type="match status" value="1"/>
</dbReference>
<evidence type="ECO:0000256" key="6">
    <source>
        <dbReference type="ARBA" id="ARBA00023125"/>
    </source>
</evidence>
<evidence type="ECO:0000313" key="15">
    <source>
        <dbReference type="EMBL" id="GFO93797.1"/>
    </source>
</evidence>
<dbReference type="PROSITE" id="PS51217">
    <property type="entry name" value="UVRD_HELICASE_CTER"/>
    <property type="match status" value="1"/>
</dbReference>
<dbReference type="GO" id="GO:0000725">
    <property type="term" value="P:recombinational repair"/>
    <property type="evidence" value="ECO:0007669"/>
    <property type="project" value="TreeGrafter"/>
</dbReference>
<dbReference type="GO" id="GO:0006260">
    <property type="term" value="P:DNA replication"/>
    <property type="evidence" value="ECO:0007669"/>
    <property type="project" value="InterPro"/>
</dbReference>
<evidence type="ECO:0000256" key="7">
    <source>
        <dbReference type="ARBA" id="ARBA00023235"/>
    </source>
</evidence>
<dbReference type="SUPFAM" id="SSF52540">
    <property type="entry name" value="P-loop containing nucleoside triphosphate hydrolases"/>
    <property type="match status" value="1"/>
</dbReference>
<dbReference type="Pfam" id="PF13361">
    <property type="entry name" value="UvrD_C"/>
    <property type="match status" value="1"/>
</dbReference>
<proteinExistence type="inferred from homology"/>
<evidence type="ECO:0000256" key="3">
    <source>
        <dbReference type="ARBA" id="ARBA00022801"/>
    </source>
</evidence>
<dbReference type="NCBIfam" id="TIGR01073">
    <property type="entry name" value="pcrA"/>
    <property type="match status" value="1"/>
</dbReference>
<dbReference type="InterPro" id="IPR013986">
    <property type="entry name" value="DExx_box_DNA_helicase_dom_sf"/>
</dbReference>
<dbReference type="InterPro" id="IPR014017">
    <property type="entry name" value="DNA_helicase_UvrD-like_C"/>
</dbReference>
<dbReference type="EC" id="5.6.2.4" evidence="11"/>
<evidence type="ECO:0000259" key="14">
    <source>
        <dbReference type="PROSITE" id="PS51217"/>
    </source>
</evidence>
<evidence type="ECO:0000256" key="1">
    <source>
        <dbReference type="ARBA" id="ARBA00009922"/>
    </source>
</evidence>
<comment type="catalytic activity">
    <reaction evidence="9 11">
        <text>ATP + H2O = ADP + phosphate + H(+)</text>
        <dbReference type="Rhea" id="RHEA:13065"/>
        <dbReference type="ChEBI" id="CHEBI:15377"/>
        <dbReference type="ChEBI" id="CHEBI:15378"/>
        <dbReference type="ChEBI" id="CHEBI:30616"/>
        <dbReference type="ChEBI" id="CHEBI:43474"/>
        <dbReference type="ChEBI" id="CHEBI:456216"/>
        <dbReference type="EC" id="5.6.2.4"/>
    </reaction>
</comment>
<feature type="domain" description="UvrD-like helicase C-terminal" evidence="14">
    <location>
        <begin position="283"/>
        <end position="558"/>
    </location>
</feature>
<keyword evidence="6 11" id="KW-0238">DNA-binding</keyword>
<dbReference type="InterPro" id="IPR005751">
    <property type="entry name" value="ATP-dep_DNA_helicase_PcrA"/>
</dbReference>
<organism evidence="15 16">
    <name type="scientific">Coprococcus eutactus</name>
    <dbReference type="NCBI Taxonomy" id="33043"/>
    <lineage>
        <taxon>Bacteria</taxon>
        <taxon>Bacillati</taxon>
        <taxon>Bacillota</taxon>
        <taxon>Clostridia</taxon>
        <taxon>Lachnospirales</taxon>
        <taxon>Lachnospiraceae</taxon>
        <taxon>Coprococcus</taxon>
    </lineage>
</organism>
<evidence type="ECO:0000256" key="12">
    <source>
        <dbReference type="SAM" id="MobiDB-lite"/>
    </source>
</evidence>
<dbReference type="PROSITE" id="PS51198">
    <property type="entry name" value="UVRD_HELICASE_ATP_BIND"/>
    <property type="match status" value="1"/>
</dbReference>
<reference evidence="15" key="1">
    <citation type="submission" date="2020-06" db="EMBL/GenBank/DDBJ databases">
        <title>Characterization of fructooligosaccharide metabolism and fructooligosaccharide-degrading enzymes in human commensal butyrate producers.</title>
        <authorList>
            <person name="Tanno H."/>
            <person name="Fujii T."/>
            <person name="Hirano K."/>
            <person name="Maeno S."/>
            <person name="Tonozuka T."/>
            <person name="Sakamoto M."/>
            <person name="Ohkuma M."/>
            <person name="Tochio T."/>
            <person name="Endo A."/>
        </authorList>
    </citation>
    <scope>NUCLEOTIDE SEQUENCE</scope>
    <source>
        <strain evidence="15">JCM 31265</strain>
    </source>
</reference>
<evidence type="ECO:0000256" key="11">
    <source>
        <dbReference type="RuleBase" id="RU364053"/>
    </source>
</evidence>
<dbReference type="InterPro" id="IPR014016">
    <property type="entry name" value="UvrD-like_ATP-bd"/>
</dbReference>
<dbReference type="InterPro" id="IPR000212">
    <property type="entry name" value="DNA_helicase_UvrD/REP"/>
</dbReference>
<comment type="similarity">
    <text evidence="1 11">Belongs to the helicase family. UvrD subfamily.</text>
</comment>
<dbReference type="InterPro" id="IPR027417">
    <property type="entry name" value="P-loop_NTPase"/>
</dbReference>
<dbReference type="PANTHER" id="PTHR11070">
    <property type="entry name" value="UVRD / RECB / PCRA DNA HELICASE FAMILY MEMBER"/>
    <property type="match status" value="1"/>
</dbReference>
<comment type="catalytic activity">
    <reaction evidence="8">
        <text>Couples ATP hydrolysis with the unwinding of duplex DNA by translocating in the 3'-5' direction.</text>
        <dbReference type="EC" id="5.6.2.4"/>
    </reaction>
</comment>
<dbReference type="Proteomes" id="UP000660047">
    <property type="component" value="Unassembled WGS sequence"/>
</dbReference>
<evidence type="ECO:0000256" key="9">
    <source>
        <dbReference type="ARBA" id="ARBA00048988"/>
    </source>
</evidence>
<evidence type="ECO:0000313" key="16">
    <source>
        <dbReference type="Proteomes" id="UP000660047"/>
    </source>
</evidence>
<keyword evidence="3 10" id="KW-0378">Hydrolase</keyword>
<evidence type="ECO:0000256" key="10">
    <source>
        <dbReference type="PROSITE-ProRule" id="PRU00560"/>
    </source>
</evidence>
<dbReference type="GO" id="GO:0005524">
    <property type="term" value="F:ATP binding"/>
    <property type="evidence" value="ECO:0007669"/>
    <property type="project" value="UniProtKB-UniRule"/>
</dbReference>
<feature type="domain" description="UvrD-like helicase ATP-binding" evidence="13">
    <location>
        <begin position="2"/>
        <end position="282"/>
    </location>
</feature>
<gene>
    <name evidence="15" type="primary">pcrA_1</name>
    <name evidence="15" type="ORF">COEU31_08430</name>
</gene>
<accession>A0AAI9NXQ2</accession>
<comment type="caution">
    <text evidence="15">The sequence shown here is derived from an EMBL/GenBank/DDBJ whole genome shotgun (WGS) entry which is preliminary data.</text>
</comment>
<feature type="region of interest" description="Disordered" evidence="12">
    <location>
        <begin position="687"/>
        <end position="711"/>
    </location>
</feature>
<dbReference type="Gene3D" id="1.10.10.160">
    <property type="match status" value="1"/>
</dbReference>
<dbReference type="Gene3D" id="3.40.50.300">
    <property type="entry name" value="P-loop containing nucleotide triphosphate hydrolases"/>
    <property type="match status" value="2"/>
</dbReference>
<dbReference type="AlphaFoldDB" id="A0AAI9NXQ2"/>
<dbReference type="GO" id="GO:0043138">
    <property type="term" value="F:3'-5' DNA helicase activity"/>
    <property type="evidence" value="ECO:0007669"/>
    <property type="project" value="UniProtKB-EC"/>
</dbReference>
<dbReference type="PANTHER" id="PTHR11070:SF2">
    <property type="entry name" value="ATP-DEPENDENT DNA HELICASE SRS2"/>
    <property type="match status" value="1"/>
</dbReference>
<dbReference type="GO" id="GO:0009314">
    <property type="term" value="P:response to radiation"/>
    <property type="evidence" value="ECO:0007669"/>
    <property type="project" value="UniProtKB-ARBA"/>
</dbReference>
<evidence type="ECO:0000256" key="4">
    <source>
        <dbReference type="ARBA" id="ARBA00022806"/>
    </source>
</evidence>
<dbReference type="GO" id="GO:0005829">
    <property type="term" value="C:cytosol"/>
    <property type="evidence" value="ECO:0007669"/>
    <property type="project" value="TreeGrafter"/>
</dbReference>
<dbReference type="CDD" id="cd18807">
    <property type="entry name" value="SF1_C_UvrD"/>
    <property type="match status" value="1"/>
</dbReference>
<sequence length="782" mass="88660">MAGLNDMQEQACEHVDGPLLILAGAGSGKTRVITHRVAYLMEHEGVNPLNILAITFTNKAAREMRERVDLIVGDGADRVWVSTFHSLCVRILRRYADKIGYGKNFDIYDSDDQKSTVKSILKDFQIDPKRYPEKMFMAEISKAKEKYLSPDEFAKKNAADYAGTKAAEVYTEYQSRLKKNNAMDFDDLIYKTVELFEHNPDVLDTYQNRFRYIMVDEYQDTNHIQFLLVKMLARKYRNLCVVGDDDQSIYKFRGANITNILNFEKEYEDAKVIKLEQNYRSCGNILAAANAVIQHNAGRKDKALWTDKDAGEKISFEQCDSEYAEGDMVASRIKTLVRQGVDYRDIAILYRTNAQSRVLGEKMVYANIPYRVYGGTNFYARKEIKDVLAYLKVINNSTDNLYFRRVVNVPKRGIGEASLSKVESFADAYGLSMMDAAARADEIPGMAAKTSAKIRQFAELITSFRDMLADGESLDSVYDRILEDTGYESELIAEHTEEAMTRLENIDELRNKVVEFTEDNEEAGLSEFLEEIALVSDLDAMSEDDNQVKLMTLHSAKGLEFPYVFICGMEDRVFPSGIALNSDDPDALEEERRLCYVGITRAMKKLYLSAAKERMMHGNRVYSDVSRFIREIPPMLFEHEADMKNMAKRRESESVDRYNRGEGRRDAYGSSYGDTYAGYSGGRTAGAASGRSYGQKNPYSSYAKQQSYGQPSSQPSFGKAFVVNSVGKPDYAVGDRVRHIKFGPGTVEALEKGDKDYEVTVNFDRCGVRKMFASFAKLKKCE</sequence>
<evidence type="ECO:0000256" key="8">
    <source>
        <dbReference type="ARBA" id="ARBA00034617"/>
    </source>
</evidence>
<dbReference type="GO" id="GO:0033202">
    <property type="term" value="C:DNA helicase complex"/>
    <property type="evidence" value="ECO:0007669"/>
    <property type="project" value="TreeGrafter"/>
</dbReference>
<feature type="compositionally biased region" description="Polar residues" evidence="12">
    <location>
        <begin position="695"/>
        <end position="704"/>
    </location>
</feature>
<evidence type="ECO:0000256" key="2">
    <source>
        <dbReference type="ARBA" id="ARBA00022741"/>
    </source>
</evidence>
<evidence type="ECO:0000256" key="5">
    <source>
        <dbReference type="ARBA" id="ARBA00022840"/>
    </source>
</evidence>
<evidence type="ECO:0000259" key="13">
    <source>
        <dbReference type="PROSITE" id="PS51198"/>
    </source>
</evidence>
<dbReference type="GO" id="GO:0016787">
    <property type="term" value="F:hydrolase activity"/>
    <property type="evidence" value="ECO:0007669"/>
    <property type="project" value="UniProtKB-UniRule"/>
</dbReference>
<dbReference type="FunFam" id="1.10.10.160:FF:000001">
    <property type="entry name" value="ATP-dependent DNA helicase"/>
    <property type="match status" value="1"/>
</dbReference>
<keyword evidence="4 10" id="KW-0347">Helicase</keyword>
<protein>
    <recommendedName>
        <fullName evidence="11">ATP-dependent DNA helicase</fullName>
        <ecNumber evidence="11">5.6.2.4</ecNumber>
    </recommendedName>
</protein>
<keyword evidence="2 10" id="KW-0547">Nucleotide-binding</keyword>
<dbReference type="Gene3D" id="1.10.486.10">
    <property type="entry name" value="PCRA, domain 4"/>
    <property type="match status" value="1"/>
</dbReference>
<dbReference type="RefSeq" id="WP_055223266.1">
    <property type="nucleotide sequence ID" value="NZ_BLYL01000003.1"/>
</dbReference>
<dbReference type="FunFam" id="1.10.486.10:FF:000003">
    <property type="entry name" value="ATP-dependent DNA helicase"/>
    <property type="match status" value="1"/>
</dbReference>
<keyword evidence="5 10" id="KW-0067">ATP-binding</keyword>